<dbReference type="RefSeq" id="WP_146859066.1">
    <property type="nucleotide sequence ID" value="NZ_BKAU01000001.1"/>
</dbReference>
<comment type="caution">
    <text evidence="2">The sequence shown here is derived from an EMBL/GenBank/DDBJ whole genome shotgun (WGS) entry which is preliminary data.</text>
</comment>
<evidence type="ECO:0008006" key="4">
    <source>
        <dbReference type="Google" id="ProtNLM"/>
    </source>
</evidence>
<reference evidence="2 3" key="1">
    <citation type="submission" date="2019-07" db="EMBL/GenBank/DDBJ databases">
        <title>Whole genome shotgun sequence of Chitinophaga cymbidii NBRC 109752.</title>
        <authorList>
            <person name="Hosoyama A."/>
            <person name="Uohara A."/>
            <person name="Ohji S."/>
            <person name="Ichikawa N."/>
        </authorList>
    </citation>
    <scope>NUCLEOTIDE SEQUENCE [LARGE SCALE GENOMIC DNA]</scope>
    <source>
        <strain evidence="2 3">NBRC 109752</strain>
    </source>
</reference>
<gene>
    <name evidence="2" type="ORF">CCY01nite_13550</name>
</gene>
<dbReference type="OrthoDB" id="1440774at2"/>
<name>A0A512RHB6_9BACT</name>
<keyword evidence="3" id="KW-1185">Reference proteome</keyword>
<dbReference type="Pfam" id="PF22252">
    <property type="entry name" value="PNGase_F-II_N"/>
    <property type="match status" value="1"/>
</dbReference>
<proteinExistence type="predicted"/>
<keyword evidence="1" id="KW-0732">Signal</keyword>
<evidence type="ECO:0000256" key="1">
    <source>
        <dbReference type="SAM" id="SignalP"/>
    </source>
</evidence>
<dbReference type="AlphaFoldDB" id="A0A512RHB6"/>
<organism evidence="2 3">
    <name type="scientific">Chitinophaga cymbidii</name>
    <dbReference type="NCBI Taxonomy" id="1096750"/>
    <lineage>
        <taxon>Bacteria</taxon>
        <taxon>Pseudomonadati</taxon>
        <taxon>Bacteroidota</taxon>
        <taxon>Chitinophagia</taxon>
        <taxon>Chitinophagales</taxon>
        <taxon>Chitinophagaceae</taxon>
        <taxon>Chitinophaga</taxon>
    </lineage>
</organism>
<sequence length="279" mass="30705">MKTMFVAFLLASGAGVQAQTTSGTIEYEVTSRIDLSEMRIVRMENGVRTSGTAATMGERGMDLPDVITTKQVITFTGSMAKVETEGGPMGGPMMFSASRAERGGAPVTRSFGGPSSALRPPLSNSMYIDLERKKYLNVLKEKQDSVVKTVWFSEEDYKPAARLKTSSKTKVIAGYTCHKATAKMGEESFVIWYTTDLPVTFSPVNGVLPEKGVILSIESSRRSYVARNVSLKPVNDADVSLPADAQKVSSEELKEKRRQIMERFQNEQLEKFRSMTPAE</sequence>
<dbReference type="NCBIfam" id="TIGR01200">
    <property type="entry name" value="GLPGLI"/>
    <property type="match status" value="1"/>
</dbReference>
<evidence type="ECO:0000313" key="3">
    <source>
        <dbReference type="Proteomes" id="UP000321436"/>
    </source>
</evidence>
<dbReference type="InterPro" id="IPR005901">
    <property type="entry name" value="GLPGLI"/>
</dbReference>
<feature type="signal peptide" evidence="1">
    <location>
        <begin position="1"/>
        <end position="18"/>
    </location>
</feature>
<protein>
    <recommendedName>
        <fullName evidence="4">GLPGLI family protein</fullName>
    </recommendedName>
</protein>
<accession>A0A512RHB6</accession>
<dbReference type="Proteomes" id="UP000321436">
    <property type="component" value="Unassembled WGS sequence"/>
</dbReference>
<dbReference type="EMBL" id="BKAU01000001">
    <property type="protein sequence ID" value="GEP95095.1"/>
    <property type="molecule type" value="Genomic_DNA"/>
</dbReference>
<feature type="chain" id="PRO_5022188268" description="GLPGLI family protein" evidence="1">
    <location>
        <begin position="19"/>
        <end position="279"/>
    </location>
</feature>
<evidence type="ECO:0000313" key="2">
    <source>
        <dbReference type="EMBL" id="GEP95095.1"/>
    </source>
</evidence>